<gene>
    <name evidence="1" type="primary">yolD_2</name>
    <name evidence="1" type="ORF">MACH08_14670</name>
</gene>
<dbReference type="InterPro" id="IPR014962">
    <property type="entry name" value="YolD"/>
</dbReference>
<evidence type="ECO:0000313" key="2">
    <source>
        <dbReference type="Proteomes" id="UP001275436"/>
    </source>
</evidence>
<name>A0ABQ5TJ64_9BACI</name>
<keyword evidence="2" id="KW-1185">Reference proteome</keyword>
<dbReference type="PANTHER" id="PTHR40051">
    <property type="entry name" value="IG HYPOTHETICAL 15966"/>
    <property type="match status" value="1"/>
</dbReference>
<evidence type="ECO:0008006" key="3">
    <source>
        <dbReference type="Google" id="ProtNLM"/>
    </source>
</evidence>
<dbReference type="Pfam" id="PF08863">
    <property type="entry name" value="YolD"/>
    <property type="match status" value="1"/>
</dbReference>
<reference evidence="1 2" key="1">
    <citation type="submission" date="2023-02" db="EMBL/GenBank/DDBJ databases">
        <title>Oceanobacillus kimchii IFOP_LL358 isolated form Alexandrium catenella lab strain.</title>
        <authorList>
            <person name="Gajardo G."/>
            <person name="Ueki S."/>
            <person name="Maruyama F."/>
        </authorList>
    </citation>
    <scope>NUCLEOTIDE SEQUENCE [LARGE SCALE GENOMIC DNA]</scope>
    <source>
        <strain evidence="1 2">IFOP_LL358</strain>
    </source>
</reference>
<dbReference type="Proteomes" id="UP001275436">
    <property type="component" value="Unassembled WGS sequence"/>
</dbReference>
<sequence>MSINDRGKIKWTSMMMPEHTEMLNQLKVKQNRKKKPILDEQQLEENGFQLMMAHKDNLLINIKYYNNYDYHNTKGYIDKINYQDQYITVVEKVGLEHELKINFNAILKVTIL</sequence>
<accession>A0ABQ5TJ64</accession>
<proteinExistence type="predicted"/>
<protein>
    <recommendedName>
        <fullName evidence="3">YolD-like family protein</fullName>
    </recommendedName>
</protein>
<dbReference type="RefSeq" id="WP_017796377.1">
    <property type="nucleotide sequence ID" value="NZ_BSKO01000001.1"/>
</dbReference>
<dbReference type="PANTHER" id="PTHR40051:SF1">
    <property type="entry name" value="YOLD-LIKE FAMILY PROTEIN"/>
    <property type="match status" value="1"/>
</dbReference>
<evidence type="ECO:0000313" key="1">
    <source>
        <dbReference type="EMBL" id="GLO65683.1"/>
    </source>
</evidence>
<organism evidence="1 2">
    <name type="scientific">Oceanobacillus kimchii</name>
    <dbReference type="NCBI Taxonomy" id="746691"/>
    <lineage>
        <taxon>Bacteria</taxon>
        <taxon>Bacillati</taxon>
        <taxon>Bacillota</taxon>
        <taxon>Bacilli</taxon>
        <taxon>Bacillales</taxon>
        <taxon>Bacillaceae</taxon>
        <taxon>Oceanobacillus</taxon>
    </lineage>
</organism>
<dbReference type="EMBL" id="BSKO01000001">
    <property type="protein sequence ID" value="GLO65683.1"/>
    <property type="molecule type" value="Genomic_DNA"/>
</dbReference>
<comment type="caution">
    <text evidence="1">The sequence shown here is derived from an EMBL/GenBank/DDBJ whole genome shotgun (WGS) entry which is preliminary data.</text>
</comment>